<dbReference type="Ensembl" id="ENSRFET00010001755.1">
    <property type="protein sequence ID" value="ENSRFEP00010001592.1"/>
    <property type="gene ID" value="ENSRFEG00010001156.1"/>
</dbReference>
<accession>A0A671DL78</accession>
<reference evidence="2" key="4">
    <citation type="submission" date="2025-08" db="UniProtKB">
        <authorList>
            <consortium name="Ensembl"/>
        </authorList>
    </citation>
    <scope>IDENTIFICATION</scope>
</reference>
<evidence type="ECO:0000256" key="1">
    <source>
        <dbReference type="SAM" id="MobiDB-lite"/>
    </source>
</evidence>
<dbReference type="GO" id="GO:0045814">
    <property type="term" value="P:negative regulation of gene expression, epigenetic"/>
    <property type="evidence" value="ECO:0007669"/>
    <property type="project" value="TreeGrafter"/>
</dbReference>
<evidence type="ECO:0000313" key="3">
    <source>
        <dbReference type="Proteomes" id="UP000472240"/>
    </source>
</evidence>
<reference evidence="2 3" key="2">
    <citation type="journal article" date="2018" name="Annu Rev Anim Biosci">
        <title>Bat Biology, Genomes, and the Bat1K Project: To Generate Chromosome-Level Genomes for All Living Bat Species.</title>
        <authorList>
            <person name="Teeling E.C."/>
            <person name="Vernes S.C."/>
            <person name="Davalos L.M."/>
            <person name="Ray D.A."/>
            <person name="Gilbert M.T.P."/>
            <person name="Myers E."/>
        </authorList>
    </citation>
    <scope>NUCLEOTIDE SEQUENCE</scope>
</reference>
<evidence type="ECO:0000313" key="2">
    <source>
        <dbReference type="Ensembl" id="ENSRFEP00010001592.1"/>
    </source>
</evidence>
<name>A0A671DL78_RHIFE</name>
<reference evidence="2 3" key="1">
    <citation type="journal article" date="2015" name="Annu Rev Anim Biosci">
        <title>The Genome 10K Project: a way forward.</title>
        <authorList>
            <person name="Koepfli K.P."/>
            <person name="Paten B."/>
            <person name="O'Brien S.J."/>
            <person name="Koepfli K.P."/>
            <person name="Paten B."/>
            <person name="Antunes A."/>
            <person name="Belov K."/>
            <person name="Bustamante C."/>
            <person name="Castoe T.A."/>
            <person name="Clawson H."/>
            <person name="Crawford A.J."/>
            <person name="Diekhans M."/>
            <person name="Distel D."/>
            <person name="Durbin R."/>
            <person name="Earl D."/>
            <person name="Fujita M.K."/>
            <person name="Gamble T."/>
            <person name="Georges A."/>
            <person name="Gemmell N."/>
            <person name="Gilbert M.T."/>
            <person name="Graves J.M."/>
            <person name="Green R.E."/>
            <person name="Hickey G."/>
            <person name="Jarvis E.D."/>
            <person name="Johnson W."/>
            <person name="Komissarov A."/>
            <person name="Korf I."/>
            <person name="Kuhn R."/>
            <person name="Larkin D.M."/>
            <person name="Lewin H."/>
            <person name="Lopez J.V."/>
            <person name="Ma J."/>
            <person name="Marques-Bonet T."/>
            <person name="Miller W."/>
            <person name="Murphy R."/>
            <person name="Pevzner P."/>
            <person name="Shapiro B."/>
            <person name="Steiner C."/>
            <person name="Tamazian G."/>
            <person name="Venkatesh B."/>
            <person name="Wang J."/>
            <person name="Wayne R."/>
            <person name="Wiley E."/>
            <person name="Yang H."/>
            <person name="Zhang G."/>
            <person name="Haussler D."/>
            <person name="Ryder O."/>
            <person name="O'Brien S.J."/>
        </authorList>
    </citation>
    <scope>NUCLEOTIDE SEQUENCE</scope>
</reference>
<reference evidence="3" key="3">
    <citation type="submission" date="2018-12" db="EMBL/GenBank/DDBJ databases">
        <title>G10K-VGP greater horseshoe bat female genome, primary haplotype.</title>
        <authorList>
            <person name="Teeling E."/>
            <person name="Myers G."/>
            <person name="Vernes S."/>
            <person name="Pippel M."/>
            <person name="Winkler S."/>
            <person name="Fedrigo O."/>
            <person name="Rhie A."/>
            <person name="Koren S."/>
            <person name="Phillippy A."/>
            <person name="Lewin H."/>
            <person name="Damas J."/>
            <person name="Howe K."/>
            <person name="Mountcastle J."/>
            <person name="Jarvis E.D."/>
        </authorList>
    </citation>
    <scope>NUCLEOTIDE SEQUENCE [LARGE SCALE GENOMIC DNA]</scope>
</reference>
<dbReference type="GeneTree" id="ENSGT00960000191946"/>
<sequence length="116" mass="13201">MLPISVIIGNRPRSAYRKNEMCKGLYDYERLLREGVPHGSYPSDGYHKIVNTGPPLLNGPGEENYNRYYSYVDYREHEVCTFSLDGTSSPPHRGDESGYKWTRDDNSASSQNGYVS</sequence>
<organism evidence="2 3">
    <name type="scientific">Rhinolophus ferrumequinum</name>
    <name type="common">Greater horseshoe bat</name>
    <dbReference type="NCBI Taxonomy" id="59479"/>
    <lineage>
        <taxon>Eukaryota</taxon>
        <taxon>Metazoa</taxon>
        <taxon>Chordata</taxon>
        <taxon>Craniata</taxon>
        <taxon>Vertebrata</taxon>
        <taxon>Euteleostomi</taxon>
        <taxon>Mammalia</taxon>
        <taxon>Eutheria</taxon>
        <taxon>Laurasiatheria</taxon>
        <taxon>Chiroptera</taxon>
        <taxon>Yinpterochiroptera</taxon>
        <taxon>Rhinolophoidea</taxon>
        <taxon>Rhinolophidae</taxon>
        <taxon>Rhinolophinae</taxon>
        <taxon>Rhinolophus</taxon>
    </lineage>
</organism>
<dbReference type="GO" id="GO:0045892">
    <property type="term" value="P:negative regulation of DNA-templated transcription"/>
    <property type="evidence" value="ECO:0007669"/>
    <property type="project" value="InterPro"/>
</dbReference>
<proteinExistence type="predicted"/>
<feature type="compositionally biased region" description="Polar residues" evidence="1">
    <location>
        <begin position="107"/>
        <end position="116"/>
    </location>
</feature>
<dbReference type="GO" id="GO:0097355">
    <property type="term" value="P:protein localization to heterochromatin"/>
    <property type="evidence" value="ECO:0007669"/>
    <property type="project" value="TreeGrafter"/>
</dbReference>
<dbReference type="GO" id="GO:0005654">
    <property type="term" value="C:nucleoplasm"/>
    <property type="evidence" value="ECO:0007669"/>
    <property type="project" value="TreeGrafter"/>
</dbReference>
<dbReference type="InterPro" id="IPR028851">
    <property type="entry name" value="Pphln1"/>
</dbReference>
<dbReference type="PANTHER" id="PTHR15836">
    <property type="entry name" value="PERIPHILIN 1"/>
    <property type="match status" value="1"/>
</dbReference>
<protein>
    <submittedName>
        <fullName evidence="2">Uncharacterized protein</fullName>
    </submittedName>
</protein>
<dbReference type="PANTHER" id="PTHR15836:SF4">
    <property type="entry name" value="PERIPHILIN-1"/>
    <property type="match status" value="1"/>
</dbReference>
<feature type="compositionally biased region" description="Basic and acidic residues" evidence="1">
    <location>
        <begin position="92"/>
        <end position="106"/>
    </location>
</feature>
<dbReference type="InParanoid" id="A0A671DL78"/>
<reference evidence="2" key="5">
    <citation type="submission" date="2025-09" db="UniProtKB">
        <authorList>
            <consortium name="Ensembl"/>
        </authorList>
    </citation>
    <scope>IDENTIFICATION</scope>
</reference>
<dbReference type="AlphaFoldDB" id="A0A671DL78"/>
<keyword evidence="3" id="KW-1185">Reference proteome</keyword>
<dbReference type="Proteomes" id="UP000472240">
    <property type="component" value="Chromosome 1"/>
</dbReference>
<dbReference type="OMA" id="YREHEVC"/>
<feature type="region of interest" description="Disordered" evidence="1">
    <location>
        <begin position="83"/>
        <end position="116"/>
    </location>
</feature>